<reference evidence="1" key="1">
    <citation type="journal article" date="2021" name="Sci. Adv.">
        <title>The American lobster genome reveals insights on longevity, neural, and immune adaptations.</title>
        <authorList>
            <person name="Polinski J.M."/>
            <person name="Zimin A.V."/>
            <person name="Clark K.F."/>
            <person name="Kohn A.B."/>
            <person name="Sadowski N."/>
            <person name="Timp W."/>
            <person name="Ptitsyn A."/>
            <person name="Khanna P."/>
            <person name="Romanova D.Y."/>
            <person name="Williams P."/>
            <person name="Greenwood S.J."/>
            <person name="Moroz L.L."/>
            <person name="Walt D.R."/>
            <person name="Bodnar A.G."/>
        </authorList>
    </citation>
    <scope>NUCLEOTIDE SEQUENCE</scope>
    <source>
        <strain evidence="1">GMGI-L3</strain>
    </source>
</reference>
<sequence length="102" mass="11911">MHVELLHTLFIECFSTRIAEDMLRANRSSITRQYQSHWHAFQEFLHARNAPLISDSHVLEFMSDLDHDKGRFISTISGQVALDQQAIQLIKTGLFNQHLHIR</sequence>
<protein>
    <submittedName>
        <fullName evidence="1">Uncharacterized protein</fullName>
    </submittedName>
</protein>
<accession>A0A8J5K6Z6</accession>
<dbReference type="EMBL" id="JAHLQT010020459">
    <property type="protein sequence ID" value="KAG7168130.1"/>
    <property type="molecule type" value="Genomic_DNA"/>
</dbReference>
<evidence type="ECO:0000313" key="2">
    <source>
        <dbReference type="Proteomes" id="UP000747542"/>
    </source>
</evidence>
<comment type="caution">
    <text evidence="1">The sequence shown here is derived from an EMBL/GenBank/DDBJ whole genome shotgun (WGS) entry which is preliminary data.</text>
</comment>
<dbReference type="AlphaFoldDB" id="A0A8J5K6Z6"/>
<name>A0A8J5K6Z6_HOMAM</name>
<evidence type="ECO:0000313" key="1">
    <source>
        <dbReference type="EMBL" id="KAG7168130.1"/>
    </source>
</evidence>
<dbReference type="Proteomes" id="UP000747542">
    <property type="component" value="Unassembled WGS sequence"/>
</dbReference>
<proteinExistence type="predicted"/>
<gene>
    <name evidence="1" type="ORF">Hamer_G016759</name>
</gene>
<organism evidence="1 2">
    <name type="scientific">Homarus americanus</name>
    <name type="common">American lobster</name>
    <dbReference type="NCBI Taxonomy" id="6706"/>
    <lineage>
        <taxon>Eukaryota</taxon>
        <taxon>Metazoa</taxon>
        <taxon>Ecdysozoa</taxon>
        <taxon>Arthropoda</taxon>
        <taxon>Crustacea</taxon>
        <taxon>Multicrustacea</taxon>
        <taxon>Malacostraca</taxon>
        <taxon>Eumalacostraca</taxon>
        <taxon>Eucarida</taxon>
        <taxon>Decapoda</taxon>
        <taxon>Pleocyemata</taxon>
        <taxon>Astacidea</taxon>
        <taxon>Nephropoidea</taxon>
        <taxon>Nephropidae</taxon>
        <taxon>Homarus</taxon>
    </lineage>
</organism>
<keyword evidence="2" id="KW-1185">Reference proteome</keyword>